<dbReference type="InterPro" id="IPR014710">
    <property type="entry name" value="RmlC-like_jellyroll"/>
</dbReference>
<reference evidence="6 7" key="1">
    <citation type="submission" date="2021-01" db="EMBL/GenBank/DDBJ databases">
        <title>Whole genome shotgun sequence of Asanoa siamensis NBRC 107932.</title>
        <authorList>
            <person name="Komaki H."/>
            <person name="Tamura T."/>
        </authorList>
    </citation>
    <scope>NUCLEOTIDE SEQUENCE [LARGE SCALE GENOMIC DNA]</scope>
    <source>
        <strain evidence="6 7">NBRC 107932</strain>
    </source>
</reference>
<sequence>MSFVGPREWHTYAPGSFVGRLRAPEREALFRLGTTRELTAGRHLLVEGRTDGHVEVIRRGYVKVTTLVGGVSRLLAIRLAGDIVGEFAAITGQGRSATVTTCGPVVSTVVGRVAFLRFIDAHPRAASQVTATVGERLRWANARRSEFSAFPVHVRLARVLSDIATSCGERADDGVHIAVELNQAELAALVGAAEDTVQRALRMLRDLGVIGTGYRHITVRNLAALRGLADR</sequence>
<evidence type="ECO:0000256" key="2">
    <source>
        <dbReference type="ARBA" id="ARBA00023125"/>
    </source>
</evidence>
<dbReference type="SUPFAM" id="SSF46785">
    <property type="entry name" value="Winged helix' DNA-binding domain"/>
    <property type="match status" value="1"/>
</dbReference>
<dbReference type="InterPro" id="IPR000595">
    <property type="entry name" value="cNMP-bd_dom"/>
</dbReference>
<evidence type="ECO:0000259" key="5">
    <source>
        <dbReference type="PROSITE" id="PS51063"/>
    </source>
</evidence>
<evidence type="ECO:0000256" key="3">
    <source>
        <dbReference type="ARBA" id="ARBA00023163"/>
    </source>
</evidence>
<comment type="caution">
    <text evidence="6">The sequence shown here is derived from an EMBL/GenBank/DDBJ whole genome shotgun (WGS) entry which is preliminary data.</text>
</comment>
<organism evidence="6 7">
    <name type="scientific">Asanoa siamensis</name>
    <dbReference type="NCBI Taxonomy" id="926357"/>
    <lineage>
        <taxon>Bacteria</taxon>
        <taxon>Bacillati</taxon>
        <taxon>Actinomycetota</taxon>
        <taxon>Actinomycetes</taxon>
        <taxon>Micromonosporales</taxon>
        <taxon>Micromonosporaceae</taxon>
        <taxon>Asanoa</taxon>
    </lineage>
</organism>
<evidence type="ECO:0000313" key="7">
    <source>
        <dbReference type="Proteomes" id="UP000604117"/>
    </source>
</evidence>
<dbReference type="InterPro" id="IPR012318">
    <property type="entry name" value="HTH_CRP"/>
</dbReference>
<dbReference type="PROSITE" id="PS51063">
    <property type="entry name" value="HTH_CRP_2"/>
    <property type="match status" value="1"/>
</dbReference>
<dbReference type="Gene3D" id="2.60.120.10">
    <property type="entry name" value="Jelly Rolls"/>
    <property type="match status" value="1"/>
</dbReference>
<dbReference type="SMART" id="SM00100">
    <property type="entry name" value="cNMP"/>
    <property type="match status" value="1"/>
</dbReference>
<evidence type="ECO:0000256" key="1">
    <source>
        <dbReference type="ARBA" id="ARBA00023015"/>
    </source>
</evidence>
<dbReference type="EMBL" id="BONE01000017">
    <property type="protein sequence ID" value="GIF72994.1"/>
    <property type="molecule type" value="Genomic_DNA"/>
</dbReference>
<name>A0ABQ4CNY2_9ACTN</name>
<accession>A0ABQ4CNY2</accession>
<dbReference type="Pfam" id="PF13545">
    <property type="entry name" value="HTH_Crp_2"/>
    <property type="match status" value="1"/>
</dbReference>
<dbReference type="CDD" id="cd00038">
    <property type="entry name" value="CAP_ED"/>
    <property type="match status" value="1"/>
</dbReference>
<feature type="domain" description="Cyclic nucleotide-binding" evidence="4">
    <location>
        <begin position="17"/>
        <end position="119"/>
    </location>
</feature>
<dbReference type="SUPFAM" id="SSF51206">
    <property type="entry name" value="cAMP-binding domain-like"/>
    <property type="match status" value="1"/>
</dbReference>
<proteinExistence type="predicted"/>
<dbReference type="PROSITE" id="PS50042">
    <property type="entry name" value="CNMP_BINDING_3"/>
    <property type="match status" value="1"/>
</dbReference>
<dbReference type="Proteomes" id="UP000604117">
    <property type="component" value="Unassembled WGS sequence"/>
</dbReference>
<protein>
    <submittedName>
        <fullName evidence="6">Crp/Fnr family transcriptional regulator</fullName>
    </submittedName>
</protein>
<dbReference type="InterPro" id="IPR018490">
    <property type="entry name" value="cNMP-bd_dom_sf"/>
</dbReference>
<gene>
    <name evidence="6" type="primary">fnr</name>
    <name evidence="6" type="ORF">Asi02nite_25120</name>
</gene>
<evidence type="ECO:0000259" key="4">
    <source>
        <dbReference type="PROSITE" id="PS50042"/>
    </source>
</evidence>
<dbReference type="InterPro" id="IPR036390">
    <property type="entry name" value="WH_DNA-bd_sf"/>
</dbReference>
<dbReference type="InterPro" id="IPR050397">
    <property type="entry name" value="Env_Response_Regulators"/>
</dbReference>
<evidence type="ECO:0000313" key="6">
    <source>
        <dbReference type="EMBL" id="GIF72994.1"/>
    </source>
</evidence>
<feature type="domain" description="HTH crp-type" evidence="5">
    <location>
        <begin position="150"/>
        <end position="223"/>
    </location>
</feature>
<dbReference type="PANTHER" id="PTHR24567">
    <property type="entry name" value="CRP FAMILY TRANSCRIPTIONAL REGULATORY PROTEIN"/>
    <property type="match status" value="1"/>
</dbReference>
<dbReference type="PANTHER" id="PTHR24567:SF68">
    <property type="entry name" value="DNA-BINDING TRANSCRIPTIONAL DUAL REGULATOR CRP"/>
    <property type="match status" value="1"/>
</dbReference>
<dbReference type="Pfam" id="PF00027">
    <property type="entry name" value="cNMP_binding"/>
    <property type="match status" value="1"/>
</dbReference>
<keyword evidence="7" id="KW-1185">Reference proteome</keyword>
<dbReference type="SMART" id="SM00419">
    <property type="entry name" value="HTH_CRP"/>
    <property type="match status" value="1"/>
</dbReference>
<keyword evidence="2" id="KW-0238">DNA-binding</keyword>
<keyword evidence="1" id="KW-0805">Transcription regulation</keyword>
<keyword evidence="3" id="KW-0804">Transcription</keyword>
<dbReference type="Gene3D" id="1.10.10.10">
    <property type="entry name" value="Winged helix-like DNA-binding domain superfamily/Winged helix DNA-binding domain"/>
    <property type="match status" value="1"/>
</dbReference>
<dbReference type="InterPro" id="IPR036388">
    <property type="entry name" value="WH-like_DNA-bd_sf"/>
</dbReference>